<protein>
    <recommendedName>
        <fullName evidence="4">Phage protein</fullName>
    </recommendedName>
</protein>
<dbReference type="RefSeq" id="WP_024380192.1">
    <property type="nucleotide sequence ID" value="NZ_JARQOX010000002.1"/>
</dbReference>
<evidence type="ECO:0000313" key="2">
    <source>
        <dbReference type="EMBL" id="MDX5038023.1"/>
    </source>
</evidence>
<comment type="caution">
    <text evidence="2">The sequence shown here is derived from an EMBL/GenBank/DDBJ whole genome shotgun (WGS) entry which is preliminary data.</text>
</comment>
<name>A0AAW9DGD5_STRSU</name>
<organism evidence="2 3">
    <name type="scientific">Streptococcus suis</name>
    <dbReference type="NCBI Taxonomy" id="1307"/>
    <lineage>
        <taxon>Bacteria</taxon>
        <taxon>Bacillati</taxon>
        <taxon>Bacillota</taxon>
        <taxon>Bacilli</taxon>
        <taxon>Lactobacillales</taxon>
        <taxon>Streptococcaceae</taxon>
        <taxon>Streptococcus</taxon>
    </lineage>
</organism>
<sequence>MTEQKTSRTPWFYDDEPLEEPNVTPAEEHADKKTTYKTSPNMLKAIRKYEEEVKKDPNQLERRNHQKNYSGAKSFITYGAKTEELHFMKSLIEDVLKWSESIENFDQLRRPERKQLYQKR</sequence>
<dbReference type="AlphaFoldDB" id="A0AAW9DGD5"/>
<dbReference type="EMBL" id="JAWWZK010000011">
    <property type="protein sequence ID" value="MDX5038023.1"/>
    <property type="molecule type" value="Genomic_DNA"/>
</dbReference>
<proteinExistence type="predicted"/>
<reference evidence="2" key="1">
    <citation type="submission" date="2023-11" db="EMBL/GenBank/DDBJ databases">
        <title>Antimicrobial resistance in invasive Streptococcus suis isolated in Spain and the associated genetic mechanisms.</title>
        <authorList>
            <person name="Uruen C."/>
            <person name="Arenas J.A."/>
        </authorList>
    </citation>
    <scope>NUCLEOTIDE SEQUENCE</scope>
    <source>
        <strain evidence="2">Ss_70</strain>
    </source>
</reference>
<accession>A0AAW9DGD5</accession>
<feature type="region of interest" description="Disordered" evidence="1">
    <location>
        <begin position="1"/>
        <end position="35"/>
    </location>
</feature>
<evidence type="ECO:0000256" key="1">
    <source>
        <dbReference type="SAM" id="MobiDB-lite"/>
    </source>
</evidence>
<dbReference type="Proteomes" id="UP001270004">
    <property type="component" value="Unassembled WGS sequence"/>
</dbReference>
<evidence type="ECO:0008006" key="4">
    <source>
        <dbReference type="Google" id="ProtNLM"/>
    </source>
</evidence>
<evidence type="ECO:0000313" key="3">
    <source>
        <dbReference type="Proteomes" id="UP001270004"/>
    </source>
</evidence>
<gene>
    <name evidence="2" type="ORF">SHY70_06985</name>
</gene>